<feature type="region of interest" description="Disordered" evidence="1">
    <location>
        <begin position="164"/>
        <end position="185"/>
    </location>
</feature>
<reference evidence="3" key="1">
    <citation type="journal article" date="2015" name="PLoS Genet.">
        <title>Genome Sequence and Transcriptome Analyses of Chrysochromulina tobin: Metabolic Tools for Enhanced Algal Fitness in the Prominent Order Prymnesiales (Haptophyceae).</title>
        <authorList>
            <person name="Hovde B.T."/>
            <person name="Deodato C.R."/>
            <person name="Hunsperger H.M."/>
            <person name="Ryken S.A."/>
            <person name="Yost W."/>
            <person name="Jha R.K."/>
            <person name="Patterson J."/>
            <person name="Monnat R.J. Jr."/>
            <person name="Barlow S.B."/>
            <person name="Starkenburg S.R."/>
            <person name="Cattolico R.A."/>
        </authorList>
    </citation>
    <scope>NUCLEOTIDE SEQUENCE</scope>
    <source>
        <strain evidence="3">CCMP291</strain>
    </source>
</reference>
<dbReference type="Proteomes" id="UP000037460">
    <property type="component" value="Unassembled WGS sequence"/>
</dbReference>
<protein>
    <submittedName>
        <fullName evidence="2">Uncharacterized protein</fullName>
    </submittedName>
</protein>
<dbReference type="SUPFAM" id="SSF52266">
    <property type="entry name" value="SGNH hydrolase"/>
    <property type="match status" value="1"/>
</dbReference>
<dbReference type="EMBL" id="JWZX01002467">
    <property type="protein sequence ID" value="KOO29075.1"/>
    <property type="molecule type" value="Genomic_DNA"/>
</dbReference>
<accession>A0A0M0JRH9</accession>
<comment type="caution">
    <text evidence="2">The sequence shown here is derived from an EMBL/GenBank/DDBJ whole genome shotgun (WGS) entry which is preliminary data.</text>
</comment>
<dbReference type="Gene3D" id="3.40.50.1110">
    <property type="entry name" value="SGNH hydrolase"/>
    <property type="match status" value="1"/>
</dbReference>
<sequence>MGPEYPSSCLDYFAPNTTRFATLEFTPNMGEELERQVSYLESMIARLQRRQVHVAIIDLVPRPPGCRSCIESFEASHAQVEQLARRTRAPLVTLRYNESTWSDDLKHLNSEGHRWVAARVMEVFDAAVEAERSGEAGGGLPTTALLHLLPRRRNRRRPIGIDEIDEIDESSASDGAGAGTAARQSTASSTAADIPKCIFGADLKTLMLPGSRGFGLLDTGRFRDKPGLLSTTPGALLRLCLRGLPMSFGVSLALERSDALPMSNVSLGCEPGCVCPLELLSNGDWTLHFQGKGNRRATESYMHRVFGARRRVGVSQALPSPPTRAAIGRATASLDSGVSSCDCVLTLRNTQVATDARARVKVNGLVAGASNRISWANRFHMGLNPNVLSG</sequence>
<dbReference type="InterPro" id="IPR036514">
    <property type="entry name" value="SGNH_hydro_sf"/>
</dbReference>
<gene>
    <name evidence="2" type="ORF">Ctob_009082</name>
</gene>
<evidence type="ECO:0000313" key="3">
    <source>
        <dbReference type="Proteomes" id="UP000037460"/>
    </source>
</evidence>
<keyword evidence="3" id="KW-1185">Reference proteome</keyword>
<feature type="compositionally biased region" description="Low complexity" evidence="1">
    <location>
        <begin position="172"/>
        <end position="185"/>
    </location>
</feature>
<dbReference type="AlphaFoldDB" id="A0A0M0JRH9"/>
<evidence type="ECO:0000256" key="1">
    <source>
        <dbReference type="SAM" id="MobiDB-lite"/>
    </source>
</evidence>
<organism evidence="2 3">
    <name type="scientific">Chrysochromulina tobinii</name>
    <dbReference type="NCBI Taxonomy" id="1460289"/>
    <lineage>
        <taxon>Eukaryota</taxon>
        <taxon>Haptista</taxon>
        <taxon>Haptophyta</taxon>
        <taxon>Prymnesiophyceae</taxon>
        <taxon>Prymnesiales</taxon>
        <taxon>Chrysochromulinaceae</taxon>
        <taxon>Chrysochromulina</taxon>
    </lineage>
</organism>
<dbReference type="OrthoDB" id="10684258at2759"/>
<evidence type="ECO:0000313" key="2">
    <source>
        <dbReference type="EMBL" id="KOO29075.1"/>
    </source>
</evidence>
<name>A0A0M0JRH9_9EUKA</name>
<proteinExistence type="predicted"/>